<dbReference type="EMBL" id="RZIJ01000001">
    <property type="protein sequence ID" value="RUQ75673.1"/>
    <property type="molecule type" value="Genomic_DNA"/>
</dbReference>
<evidence type="ECO:0000313" key="2">
    <source>
        <dbReference type="EMBL" id="RUQ75673.1"/>
    </source>
</evidence>
<dbReference type="InterPro" id="IPR028087">
    <property type="entry name" value="Tad_N"/>
</dbReference>
<organism evidence="2 3">
    <name type="scientific">Azospirillum doebereinerae</name>
    <dbReference type="NCBI Taxonomy" id="92933"/>
    <lineage>
        <taxon>Bacteria</taxon>
        <taxon>Pseudomonadati</taxon>
        <taxon>Pseudomonadota</taxon>
        <taxon>Alphaproteobacteria</taxon>
        <taxon>Rhodospirillales</taxon>
        <taxon>Azospirillaceae</taxon>
        <taxon>Azospirillum</taxon>
    </lineage>
</organism>
<dbReference type="Proteomes" id="UP000280346">
    <property type="component" value="Unassembled WGS sequence"/>
</dbReference>
<dbReference type="OrthoDB" id="7522752at2"/>
<reference evidence="2 3" key="1">
    <citation type="submission" date="2018-12" db="EMBL/GenBank/DDBJ databases">
        <authorList>
            <person name="Yang Y."/>
        </authorList>
    </citation>
    <scope>NUCLEOTIDE SEQUENCE [LARGE SCALE GENOMIC DNA]</scope>
    <source>
        <strain evidence="2 3">GSF71</strain>
    </source>
</reference>
<gene>
    <name evidence="2" type="ORF">EJ913_00705</name>
</gene>
<proteinExistence type="predicted"/>
<sequence>MTLVYRPLPYGGQEGRRTTGRRFALVLTLALAAPAILGAGCTFDALRSYAVRARLSQAVDSAALAGGRVMFDTQRDGHIRSFFDKAFPNGFLGAHAAPLTIAEDATAGTLTVSGRASLNAMFLRLFGNADMTVEARSIVRRAVQHARKAQ</sequence>
<evidence type="ECO:0000313" key="3">
    <source>
        <dbReference type="Proteomes" id="UP000280346"/>
    </source>
</evidence>
<accession>A0A433JER8</accession>
<dbReference type="RefSeq" id="WP_126993864.1">
    <property type="nucleotide sequence ID" value="NZ_CP173190.1"/>
</dbReference>
<evidence type="ECO:0000259" key="1">
    <source>
        <dbReference type="Pfam" id="PF13400"/>
    </source>
</evidence>
<comment type="caution">
    <text evidence="2">The sequence shown here is derived from an EMBL/GenBank/DDBJ whole genome shotgun (WGS) entry which is preliminary data.</text>
</comment>
<dbReference type="AlphaFoldDB" id="A0A433JER8"/>
<keyword evidence="3" id="KW-1185">Reference proteome</keyword>
<name>A0A433JER8_9PROT</name>
<dbReference type="Pfam" id="PF13400">
    <property type="entry name" value="Tad"/>
    <property type="match status" value="1"/>
</dbReference>
<protein>
    <recommendedName>
        <fullName evidence="1">Putative Flp pilus-assembly TadG-like N-terminal domain-containing protein</fullName>
    </recommendedName>
</protein>
<feature type="domain" description="Putative Flp pilus-assembly TadG-like N-terminal" evidence="1">
    <location>
        <begin position="27"/>
        <end position="68"/>
    </location>
</feature>